<sequence>MRYVACHLYSHGLMQSRHLGPFRSYSSTHLHRQHPLPSMPSESLPGVACTKTATAEPQLIELGPGFSVYVGAERDARFIYKEIYEDHCYDMATLPPDPFIIDAGANIGLFSLYFKTKYPAARILAFEPAPQIFDLYRRNLALHDVPLGQGQDVEAHACALGAERETSRWLTYFPNAPGNSTFVPGEKELLRRALPAEHHQRMIDRSSAGATRVGVPVERLSRFLDGYGPGGLGRIDLLKVDVESWELDVLLGIDDRHWGMVRNAAVEVSELSGLCHDVEALLREKGFAVERELAAWSYETAPTYTILARREEGLFSNES</sequence>
<keyword evidence="3" id="KW-1185">Reference proteome</keyword>
<feature type="domain" description="Methyltransferase FkbM" evidence="1">
    <location>
        <begin position="102"/>
        <end position="287"/>
    </location>
</feature>
<gene>
    <name evidence="2" type="ORF">N658DRAFT_160272</name>
</gene>
<dbReference type="PANTHER" id="PTHR34203">
    <property type="entry name" value="METHYLTRANSFERASE, FKBM FAMILY PROTEIN"/>
    <property type="match status" value="1"/>
</dbReference>
<proteinExistence type="predicted"/>
<dbReference type="InterPro" id="IPR006342">
    <property type="entry name" value="FkbM_mtfrase"/>
</dbReference>
<dbReference type="InterPro" id="IPR052514">
    <property type="entry name" value="SAM-dependent_MTase"/>
</dbReference>
<protein>
    <submittedName>
        <fullName evidence="2">Methyltransferase FkbM</fullName>
    </submittedName>
</protein>
<dbReference type="GO" id="GO:0008168">
    <property type="term" value="F:methyltransferase activity"/>
    <property type="evidence" value="ECO:0007669"/>
    <property type="project" value="UniProtKB-KW"/>
</dbReference>
<evidence type="ECO:0000259" key="1">
    <source>
        <dbReference type="Pfam" id="PF05050"/>
    </source>
</evidence>
<accession>A0AAN6SZH9</accession>
<dbReference type="SUPFAM" id="SSF53335">
    <property type="entry name" value="S-adenosyl-L-methionine-dependent methyltransferases"/>
    <property type="match status" value="1"/>
</dbReference>
<reference evidence="2" key="1">
    <citation type="journal article" date="2023" name="Mol. Phylogenet. Evol.">
        <title>Genome-scale phylogeny and comparative genomics of the fungal order Sordariales.</title>
        <authorList>
            <person name="Hensen N."/>
            <person name="Bonometti L."/>
            <person name="Westerberg I."/>
            <person name="Brannstrom I.O."/>
            <person name="Guillou S."/>
            <person name="Cros-Aarteil S."/>
            <person name="Calhoun S."/>
            <person name="Haridas S."/>
            <person name="Kuo A."/>
            <person name="Mondo S."/>
            <person name="Pangilinan J."/>
            <person name="Riley R."/>
            <person name="LaButti K."/>
            <person name="Andreopoulos B."/>
            <person name="Lipzen A."/>
            <person name="Chen C."/>
            <person name="Yan M."/>
            <person name="Daum C."/>
            <person name="Ng V."/>
            <person name="Clum A."/>
            <person name="Steindorff A."/>
            <person name="Ohm R.A."/>
            <person name="Martin F."/>
            <person name="Silar P."/>
            <person name="Natvig D.O."/>
            <person name="Lalanne C."/>
            <person name="Gautier V."/>
            <person name="Ament-Velasquez S.L."/>
            <person name="Kruys A."/>
            <person name="Hutchinson M.I."/>
            <person name="Powell A.J."/>
            <person name="Barry K."/>
            <person name="Miller A.N."/>
            <person name="Grigoriev I.V."/>
            <person name="Debuchy R."/>
            <person name="Gladieux P."/>
            <person name="Hiltunen Thoren M."/>
            <person name="Johannesson H."/>
        </authorList>
    </citation>
    <scope>NUCLEOTIDE SEQUENCE</scope>
    <source>
        <strain evidence="2">CBS 757.83</strain>
    </source>
</reference>
<name>A0AAN6SZH9_9PEZI</name>
<dbReference type="AlphaFoldDB" id="A0AAN6SZH9"/>
<comment type="caution">
    <text evidence="2">The sequence shown here is derived from an EMBL/GenBank/DDBJ whole genome shotgun (WGS) entry which is preliminary data.</text>
</comment>
<dbReference type="Gene3D" id="3.40.50.150">
    <property type="entry name" value="Vaccinia Virus protein VP39"/>
    <property type="match status" value="1"/>
</dbReference>
<dbReference type="InterPro" id="IPR029063">
    <property type="entry name" value="SAM-dependent_MTases_sf"/>
</dbReference>
<organism evidence="2 3">
    <name type="scientific">Parathielavia hyrcaniae</name>
    <dbReference type="NCBI Taxonomy" id="113614"/>
    <lineage>
        <taxon>Eukaryota</taxon>
        <taxon>Fungi</taxon>
        <taxon>Dikarya</taxon>
        <taxon>Ascomycota</taxon>
        <taxon>Pezizomycotina</taxon>
        <taxon>Sordariomycetes</taxon>
        <taxon>Sordariomycetidae</taxon>
        <taxon>Sordariales</taxon>
        <taxon>Chaetomiaceae</taxon>
        <taxon>Parathielavia</taxon>
    </lineage>
</organism>
<keyword evidence="2" id="KW-0489">Methyltransferase</keyword>
<dbReference type="EMBL" id="MU863648">
    <property type="protein sequence ID" value="KAK4099535.1"/>
    <property type="molecule type" value="Genomic_DNA"/>
</dbReference>
<evidence type="ECO:0000313" key="2">
    <source>
        <dbReference type="EMBL" id="KAK4099535.1"/>
    </source>
</evidence>
<reference evidence="2" key="2">
    <citation type="submission" date="2023-05" db="EMBL/GenBank/DDBJ databases">
        <authorList>
            <consortium name="Lawrence Berkeley National Laboratory"/>
            <person name="Steindorff A."/>
            <person name="Hensen N."/>
            <person name="Bonometti L."/>
            <person name="Westerberg I."/>
            <person name="Brannstrom I.O."/>
            <person name="Guillou S."/>
            <person name="Cros-Aarteil S."/>
            <person name="Calhoun S."/>
            <person name="Haridas S."/>
            <person name="Kuo A."/>
            <person name="Mondo S."/>
            <person name="Pangilinan J."/>
            <person name="Riley R."/>
            <person name="Labutti K."/>
            <person name="Andreopoulos B."/>
            <person name="Lipzen A."/>
            <person name="Chen C."/>
            <person name="Yanf M."/>
            <person name="Daum C."/>
            <person name="Ng V."/>
            <person name="Clum A."/>
            <person name="Ohm R."/>
            <person name="Martin F."/>
            <person name="Silar P."/>
            <person name="Natvig D."/>
            <person name="Lalanne C."/>
            <person name="Gautier V."/>
            <person name="Ament-Velasquez S.L."/>
            <person name="Kruys A."/>
            <person name="Hutchinson M.I."/>
            <person name="Powell A.J."/>
            <person name="Barry K."/>
            <person name="Miller A.N."/>
            <person name="Grigoriev I.V."/>
            <person name="Debuchy R."/>
            <person name="Gladieux P."/>
            <person name="Thoren M.H."/>
            <person name="Johannesson H."/>
        </authorList>
    </citation>
    <scope>NUCLEOTIDE SEQUENCE</scope>
    <source>
        <strain evidence="2">CBS 757.83</strain>
    </source>
</reference>
<dbReference type="Proteomes" id="UP001305647">
    <property type="component" value="Unassembled WGS sequence"/>
</dbReference>
<evidence type="ECO:0000313" key="3">
    <source>
        <dbReference type="Proteomes" id="UP001305647"/>
    </source>
</evidence>
<dbReference type="GO" id="GO:0032259">
    <property type="term" value="P:methylation"/>
    <property type="evidence" value="ECO:0007669"/>
    <property type="project" value="UniProtKB-KW"/>
</dbReference>
<dbReference type="NCBIfam" id="TIGR01444">
    <property type="entry name" value="fkbM_fam"/>
    <property type="match status" value="1"/>
</dbReference>
<keyword evidence="2" id="KW-0808">Transferase</keyword>
<dbReference type="PANTHER" id="PTHR34203:SF13">
    <property type="entry name" value="EXPRESSED PROTEIN"/>
    <property type="match status" value="1"/>
</dbReference>
<dbReference type="Pfam" id="PF05050">
    <property type="entry name" value="Methyltransf_21"/>
    <property type="match status" value="1"/>
</dbReference>